<dbReference type="Ensembl" id="ENSJHYT00000027617.1">
    <property type="protein sequence ID" value="ENSJHYP00000022896.1"/>
    <property type="gene ID" value="ENSJHYG00000017259.1"/>
</dbReference>
<organism evidence="2 3">
    <name type="scientific">Junco hyemalis</name>
    <name type="common">Dark-eyed junco</name>
    <dbReference type="NCBI Taxonomy" id="40217"/>
    <lineage>
        <taxon>Eukaryota</taxon>
        <taxon>Metazoa</taxon>
        <taxon>Chordata</taxon>
        <taxon>Craniata</taxon>
        <taxon>Vertebrata</taxon>
        <taxon>Euteleostomi</taxon>
        <taxon>Archelosauria</taxon>
        <taxon>Archosauria</taxon>
        <taxon>Dinosauria</taxon>
        <taxon>Saurischia</taxon>
        <taxon>Theropoda</taxon>
        <taxon>Coelurosauria</taxon>
        <taxon>Aves</taxon>
        <taxon>Neognathae</taxon>
        <taxon>Neoaves</taxon>
        <taxon>Telluraves</taxon>
        <taxon>Australaves</taxon>
        <taxon>Passeriformes</taxon>
        <taxon>Passerellidae</taxon>
        <taxon>Junco</taxon>
    </lineage>
</organism>
<sequence length="69" mass="6624">MALSALQRDPASGGRFASAVPGPCRARPCALGVDEAGRGPVLGETGTGTGGNRAGAAAGGAERLRCTGD</sequence>
<accession>A0A8C5JP80</accession>
<reference evidence="2" key="1">
    <citation type="submission" date="2025-08" db="UniProtKB">
        <authorList>
            <consortium name="Ensembl"/>
        </authorList>
    </citation>
    <scope>IDENTIFICATION</scope>
</reference>
<keyword evidence="3" id="KW-1185">Reference proteome</keyword>
<dbReference type="GO" id="GO:0003676">
    <property type="term" value="F:nucleic acid binding"/>
    <property type="evidence" value="ECO:0007669"/>
    <property type="project" value="InterPro"/>
</dbReference>
<evidence type="ECO:0000313" key="2">
    <source>
        <dbReference type="Ensembl" id="ENSJHYP00000022896.1"/>
    </source>
</evidence>
<dbReference type="Gene3D" id="3.30.420.10">
    <property type="entry name" value="Ribonuclease H-like superfamily/Ribonuclease H"/>
    <property type="match status" value="1"/>
</dbReference>
<reference evidence="2" key="2">
    <citation type="submission" date="2025-09" db="UniProtKB">
        <authorList>
            <consortium name="Ensembl"/>
        </authorList>
    </citation>
    <scope>IDENTIFICATION</scope>
</reference>
<dbReference type="InterPro" id="IPR036397">
    <property type="entry name" value="RNaseH_sf"/>
</dbReference>
<feature type="region of interest" description="Disordered" evidence="1">
    <location>
        <begin position="35"/>
        <end position="69"/>
    </location>
</feature>
<dbReference type="AlphaFoldDB" id="A0A8C5JP80"/>
<feature type="region of interest" description="Disordered" evidence="1">
    <location>
        <begin position="1"/>
        <end position="21"/>
    </location>
</feature>
<protein>
    <submittedName>
        <fullName evidence="2">Uncharacterized protein</fullName>
    </submittedName>
</protein>
<evidence type="ECO:0000313" key="3">
    <source>
        <dbReference type="Proteomes" id="UP000694408"/>
    </source>
</evidence>
<dbReference type="OMA" id="CRHRPCA"/>
<evidence type="ECO:0000256" key="1">
    <source>
        <dbReference type="SAM" id="MobiDB-lite"/>
    </source>
</evidence>
<dbReference type="Proteomes" id="UP000694408">
    <property type="component" value="Unplaced"/>
</dbReference>
<name>A0A8C5JP80_JUNHY</name>
<proteinExistence type="predicted"/>